<proteinExistence type="inferred from homology"/>
<dbReference type="eggNOG" id="COG3208">
    <property type="taxonomic scope" value="Bacteria"/>
</dbReference>
<evidence type="ECO:0000259" key="2">
    <source>
        <dbReference type="Pfam" id="PF00975"/>
    </source>
</evidence>
<accession>A0A0T6LSW8</accession>
<dbReference type="OrthoDB" id="8480037at2"/>
<evidence type="ECO:0000313" key="4">
    <source>
        <dbReference type="Proteomes" id="UP000050867"/>
    </source>
</evidence>
<evidence type="ECO:0000256" key="1">
    <source>
        <dbReference type="ARBA" id="ARBA00007169"/>
    </source>
</evidence>
<dbReference type="EMBL" id="LLZU01000014">
    <property type="protein sequence ID" value="KRV49157.1"/>
    <property type="molecule type" value="Genomic_DNA"/>
</dbReference>
<dbReference type="Pfam" id="PF00975">
    <property type="entry name" value="Thioesterase"/>
    <property type="match status" value="1"/>
</dbReference>
<dbReference type="InterPro" id="IPR029058">
    <property type="entry name" value="AB_hydrolase_fold"/>
</dbReference>
<dbReference type="InterPro" id="IPR012223">
    <property type="entry name" value="TEII"/>
</dbReference>
<dbReference type="SUPFAM" id="SSF53474">
    <property type="entry name" value="alpha/beta-Hydrolases"/>
    <property type="match status" value="1"/>
</dbReference>
<evidence type="ECO:0000313" key="3">
    <source>
        <dbReference type="EMBL" id="KRV49157.1"/>
    </source>
</evidence>
<dbReference type="PANTHER" id="PTHR11487:SF0">
    <property type="entry name" value="S-ACYL FATTY ACID SYNTHASE THIOESTERASE, MEDIUM CHAIN"/>
    <property type="match status" value="1"/>
</dbReference>
<dbReference type="AlphaFoldDB" id="A0A0T6LSW8"/>
<dbReference type="RefSeq" id="WP_018385940.1">
    <property type="nucleotide sequence ID" value="NZ_LLZU01000014.1"/>
</dbReference>
<reference evidence="3 4" key="1">
    <citation type="submission" date="2015-10" db="EMBL/GenBank/DDBJ databases">
        <title>Draft genome sequence of pyrrolomycin-producing Streptomyces vitaminophilus.</title>
        <authorList>
            <person name="Graham D.E."/>
            <person name="Mahan K.M."/>
            <person name="Klingeman D.M."/>
            <person name="Hettich R.L."/>
            <person name="Parry R.J."/>
        </authorList>
    </citation>
    <scope>NUCLEOTIDE SEQUENCE [LARGE SCALE GENOMIC DNA]</scope>
    <source>
        <strain evidence="3 4">ATCC 31673</strain>
    </source>
</reference>
<dbReference type="PANTHER" id="PTHR11487">
    <property type="entry name" value="THIOESTERASE"/>
    <property type="match status" value="1"/>
</dbReference>
<feature type="domain" description="Thioesterase" evidence="2">
    <location>
        <begin position="19"/>
        <end position="233"/>
    </location>
</feature>
<dbReference type="Proteomes" id="UP000050867">
    <property type="component" value="Unassembled WGS sequence"/>
</dbReference>
<dbReference type="GO" id="GO:0008610">
    <property type="term" value="P:lipid biosynthetic process"/>
    <property type="evidence" value="ECO:0007669"/>
    <property type="project" value="TreeGrafter"/>
</dbReference>
<protein>
    <submittedName>
        <fullName evidence="3">Gramicidin dehydrogenase</fullName>
    </submittedName>
</protein>
<keyword evidence="4" id="KW-1185">Reference proteome</keyword>
<dbReference type="Gene3D" id="3.40.50.1820">
    <property type="entry name" value="alpha/beta hydrolase"/>
    <property type="match status" value="1"/>
</dbReference>
<dbReference type="InterPro" id="IPR001031">
    <property type="entry name" value="Thioesterase"/>
</dbReference>
<sequence length="252" mass="27253">MDNAWLAWRKPPPEQAAHRLFCLPYAGGGASAYRGWHSLAPASLQVCPVELPGRGRRLGETPFTRLQPLVGALADALRPHLDRPYALFGHSMGGLLAFELARTLRRRRWPAPAHLFVSGAASPDAPRTRPPVRAAPDAEVKAELLALGGTPAELLDDDDLMDVMLPTMRADFSVLETYEYRPEPPLAVPMTVFGGTADPLVPPTALRDWRHQSAAGSRLRLLPGGHFFLHPAAADLLTDIAATLARTAHPAA</sequence>
<dbReference type="STRING" id="76728.AQ490_21350"/>
<name>A0A0T6LSW8_WENVI</name>
<comment type="caution">
    <text evidence="3">The sequence shown here is derived from an EMBL/GenBank/DDBJ whole genome shotgun (WGS) entry which is preliminary data.</text>
</comment>
<organism evidence="3 4">
    <name type="scientific">Wenjunlia vitaminophila</name>
    <name type="common">Streptomyces vitaminophilus</name>
    <dbReference type="NCBI Taxonomy" id="76728"/>
    <lineage>
        <taxon>Bacteria</taxon>
        <taxon>Bacillati</taxon>
        <taxon>Actinomycetota</taxon>
        <taxon>Actinomycetes</taxon>
        <taxon>Kitasatosporales</taxon>
        <taxon>Streptomycetaceae</taxon>
        <taxon>Wenjunlia</taxon>
    </lineage>
</organism>
<gene>
    <name evidence="3" type="ORF">AQ490_21350</name>
</gene>
<comment type="similarity">
    <text evidence="1">Belongs to the thioesterase family.</text>
</comment>